<dbReference type="RefSeq" id="WP_067128128.1">
    <property type="nucleotide sequence ID" value="NZ_JBFACD010000010.1"/>
</dbReference>
<dbReference type="EMBL" id="LMWN01000036">
    <property type="protein sequence ID" value="KUN02851.1"/>
    <property type="molecule type" value="Genomic_DNA"/>
</dbReference>
<dbReference type="Proteomes" id="UP000053127">
    <property type="component" value="Unassembled WGS sequence"/>
</dbReference>
<protein>
    <recommendedName>
        <fullName evidence="1">JAB-N domain-containing protein</fullName>
    </recommendedName>
</protein>
<dbReference type="OrthoDB" id="3337379at2"/>
<gene>
    <name evidence="2" type="ORF">AQI95_25300</name>
</gene>
<name>A0A101P0U1_9ACTN</name>
<dbReference type="InterPro" id="IPR045476">
    <property type="entry name" value="FvmJAB_N"/>
</dbReference>
<evidence type="ECO:0000259" key="1">
    <source>
        <dbReference type="Pfam" id="PF20011"/>
    </source>
</evidence>
<comment type="caution">
    <text evidence="2">The sequence shown here is derived from an EMBL/GenBank/DDBJ whole genome shotgun (WGS) entry which is preliminary data.</text>
</comment>
<proteinExistence type="predicted"/>
<keyword evidence="3" id="KW-1185">Reference proteome</keyword>
<dbReference type="STRING" id="67386.AQI95_25300"/>
<organism evidence="2 3">
    <name type="scientific">Streptomyces yokosukanensis</name>
    <dbReference type="NCBI Taxonomy" id="67386"/>
    <lineage>
        <taxon>Bacteria</taxon>
        <taxon>Bacillati</taxon>
        <taxon>Actinomycetota</taxon>
        <taxon>Actinomycetes</taxon>
        <taxon>Kitasatosporales</taxon>
        <taxon>Streptomycetaceae</taxon>
        <taxon>Streptomyces</taxon>
    </lineage>
</organism>
<sequence length="366" mass="40619">MSEENRAGTATVLLYKGTSFDLVGKMTLSSLMVEALRRDLPGGDQEEPLIMHLRYVRRPDPRLVDGPRTIHNLRSQIGRLGVIVSQGGETLIDREYPVRELLGPVLQHVVQQLDADEQVWGFCIDHPSLSGLALGRSTPEVEGTMDLNLRESRRSFTVRKVAEPPVPGVDPADLGIDTTGLGQVTVLLSGDIRSHLHEMKLSHRLEEGGFLLGTVRRVLGPDPADRAERASDNGESAADRYLVEINEVTPAEHSGAGALHFTFTGDSFREVNQRITASGQDRQLMGWYHTHLFSGNDSGLSSIDVDLHLGTFRQPWQVAGLINLSGDDRLLRFYARSGDSVRECEQWVKDDRGRYRRTRAVVVDGR</sequence>
<feature type="domain" description="JAB-N" evidence="1">
    <location>
        <begin position="12"/>
        <end position="167"/>
    </location>
</feature>
<evidence type="ECO:0000313" key="3">
    <source>
        <dbReference type="Proteomes" id="UP000053127"/>
    </source>
</evidence>
<reference evidence="2 3" key="1">
    <citation type="submission" date="2015-10" db="EMBL/GenBank/DDBJ databases">
        <title>Draft genome sequence of Streptomyces yokosukanensis DSM 40224, type strain for the species Streptomyces yokosukanensis.</title>
        <authorList>
            <person name="Ruckert C."/>
            <person name="Winkler A."/>
            <person name="Kalinowski J."/>
            <person name="Kampfer P."/>
            <person name="Glaeser S."/>
        </authorList>
    </citation>
    <scope>NUCLEOTIDE SEQUENCE [LARGE SCALE GENOMIC DNA]</scope>
    <source>
        <strain evidence="2 3">DSM 40224</strain>
    </source>
</reference>
<dbReference type="Gene3D" id="3.40.140.10">
    <property type="entry name" value="Cytidine Deaminase, domain 2"/>
    <property type="match status" value="1"/>
</dbReference>
<dbReference type="AlphaFoldDB" id="A0A101P0U1"/>
<evidence type="ECO:0000313" key="2">
    <source>
        <dbReference type="EMBL" id="KUN02851.1"/>
    </source>
</evidence>
<dbReference type="Pfam" id="PF20011">
    <property type="entry name" value="fvmJAB_N"/>
    <property type="match status" value="1"/>
</dbReference>
<accession>A0A101P0U1</accession>